<dbReference type="SUPFAM" id="SSF46689">
    <property type="entry name" value="Homeodomain-like"/>
    <property type="match status" value="1"/>
</dbReference>
<dbReference type="Gene3D" id="1.10.10.60">
    <property type="entry name" value="Homeodomain-like"/>
    <property type="match status" value="1"/>
</dbReference>
<keyword evidence="1" id="KW-0805">Transcription regulation</keyword>
<evidence type="ECO:0000313" key="6">
    <source>
        <dbReference type="EMBL" id="SMB94778.1"/>
    </source>
</evidence>
<evidence type="ECO:0000259" key="5">
    <source>
        <dbReference type="PROSITE" id="PS50977"/>
    </source>
</evidence>
<dbReference type="PANTHER" id="PTHR30055">
    <property type="entry name" value="HTH-TYPE TRANSCRIPTIONAL REGULATOR RUTR"/>
    <property type="match status" value="1"/>
</dbReference>
<evidence type="ECO:0000313" key="7">
    <source>
        <dbReference type="Proteomes" id="UP000192582"/>
    </source>
</evidence>
<dbReference type="Gene3D" id="1.10.357.10">
    <property type="entry name" value="Tetracycline Repressor, domain 2"/>
    <property type="match status" value="1"/>
</dbReference>
<dbReference type="InterPro" id="IPR009057">
    <property type="entry name" value="Homeodomain-like_sf"/>
</dbReference>
<dbReference type="PROSITE" id="PS50977">
    <property type="entry name" value="HTH_TETR_2"/>
    <property type="match status" value="1"/>
</dbReference>
<proteinExistence type="predicted"/>
<dbReference type="InterPro" id="IPR036271">
    <property type="entry name" value="Tet_transcr_reg_TetR-rel_C_sf"/>
</dbReference>
<keyword evidence="2 4" id="KW-0238">DNA-binding</keyword>
<evidence type="ECO:0000256" key="2">
    <source>
        <dbReference type="ARBA" id="ARBA00023125"/>
    </source>
</evidence>
<accession>A0A1W1VN71</accession>
<dbReference type="PANTHER" id="PTHR30055:SF239">
    <property type="entry name" value="TRANSCRIPTIONAL REGULATORY PROTEIN"/>
    <property type="match status" value="1"/>
</dbReference>
<protein>
    <submittedName>
        <fullName evidence="6">Transcriptional regulator, TetR family</fullName>
    </submittedName>
</protein>
<dbReference type="Pfam" id="PF13305">
    <property type="entry name" value="TetR_C_33"/>
    <property type="match status" value="1"/>
</dbReference>
<organism evidence="6 7">
    <name type="scientific">Deinococcus hopiensis KR-140</name>
    <dbReference type="NCBI Taxonomy" id="695939"/>
    <lineage>
        <taxon>Bacteria</taxon>
        <taxon>Thermotogati</taxon>
        <taxon>Deinococcota</taxon>
        <taxon>Deinococci</taxon>
        <taxon>Deinococcales</taxon>
        <taxon>Deinococcaceae</taxon>
        <taxon>Deinococcus</taxon>
    </lineage>
</organism>
<keyword evidence="3" id="KW-0804">Transcription</keyword>
<dbReference type="Proteomes" id="UP000192582">
    <property type="component" value="Unassembled WGS sequence"/>
</dbReference>
<sequence length="189" mass="19730">MVYPSKLSPEAILQAAERLLRGGGEEGLSMRALAEALGVRASSLYRHYPDRAALLLALEDGAVLALHREMAAAAEGLFPGEAVLAAGHAYLNYARAQPHLYGLLLAHRPPAVAGPGAGKALWNHVLHLVGAVTGHPDDTAAAVAFWAYLHGFALLERSGQFGLSGPRGGFERGLEALVRGLATEQKGGG</sequence>
<dbReference type="GO" id="GO:0003700">
    <property type="term" value="F:DNA-binding transcription factor activity"/>
    <property type="evidence" value="ECO:0007669"/>
    <property type="project" value="TreeGrafter"/>
</dbReference>
<evidence type="ECO:0000256" key="4">
    <source>
        <dbReference type="PROSITE-ProRule" id="PRU00335"/>
    </source>
</evidence>
<feature type="DNA-binding region" description="H-T-H motif" evidence="4">
    <location>
        <begin position="29"/>
        <end position="48"/>
    </location>
</feature>
<dbReference type="InterPro" id="IPR050109">
    <property type="entry name" value="HTH-type_TetR-like_transc_reg"/>
</dbReference>
<reference evidence="6 7" key="1">
    <citation type="submission" date="2017-04" db="EMBL/GenBank/DDBJ databases">
        <authorList>
            <person name="Afonso C.L."/>
            <person name="Miller P.J."/>
            <person name="Scott M.A."/>
            <person name="Spackman E."/>
            <person name="Goraichik I."/>
            <person name="Dimitrov K.M."/>
            <person name="Suarez D.L."/>
            <person name="Swayne D.E."/>
        </authorList>
    </citation>
    <scope>NUCLEOTIDE SEQUENCE [LARGE SCALE GENOMIC DNA]</scope>
    <source>
        <strain evidence="6 7">KR-140</strain>
    </source>
</reference>
<dbReference type="RefSeq" id="WP_084049779.1">
    <property type="nucleotide sequence ID" value="NZ_FWWU01000009.1"/>
</dbReference>
<evidence type="ECO:0000256" key="1">
    <source>
        <dbReference type="ARBA" id="ARBA00023015"/>
    </source>
</evidence>
<feature type="domain" description="HTH tetR-type" evidence="5">
    <location>
        <begin position="6"/>
        <end position="66"/>
    </location>
</feature>
<dbReference type="GO" id="GO:0000976">
    <property type="term" value="F:transcription cis-regulatory region binding"/>
    <property type="evidence" value="ECO:0007669"/>
    <property type="project" value="TreeGrafter"/>
</dbReference>
<dbReference type="SUPFAM" id="SSF48498">
    <property type="entry name" value="Tetracyclin repressor-like, C-terminal domain"/>
    <property type="match status" value="1"/>
</dbReference>
<name>A0A1W1VN71_9DEIO</name>
<dbReference type="Pfam" id="PF00440">
    <property type="entry name" value="TetR_N"/>
    <property type="match status" value="1"/>
</dbReference>
<dbReference type="InterPro" id="IPR025996">
    <property type="entry name" value="MT1864/Rv1816-like_C"/>
</dbReference>
<dbReference type="STRING" id="695939.SAMN00790413_02524"/>
<dbReference type="InterPro" id="IPR001647">
    <property type="entry name" value="HTH_TetR"/>
</dbReference>
<gene>
    <name evidence="6" type="ORF">SAMN00790413_02524</name>
</gene>
<evidence type="ECO:0000256" key="3">
    <source>
        <dbReference type="ARBA" id="ARBA00023163"/>
    </source>
</evidence>
<dbReference type="EMBL" id="FWWU01000009">
    <property type="protein sequence ID" value="SMB94778.1"/>
    <property type="molecule type" value="Genomic_DNA"/>
</dbReference>
<keyword evidence="7" id="KW-1185">Reference proteome</keyword>
<dbReference type="AlphaFoldDB" id="A0A1W1VN71"/>
<dbReference type="PRINTS" id="PR00455">
    <property type="entry name" value="HTHTETR"/>
</dbReference>